<keyword evidence="1" id="KW-0732">Signal</keyword>
<evidence type="ECO:0000313" key="3">
    <source>
        <dbReference type="Proteomes" id="UP000747542"/>
    </source>
</evidence>
<dbReference type="Proteomes" id="UP000747542">
    <property type="component" value="Unassembled WGS sequence"/>
</dbReference>
<evidence type="ECO:0000256" key="1">
    <source>
        <dbReference type="SAM" id="SignalP"/>
    </source>
</evidence>
<feature type="chain" id="PRO_5035233563" evidence="1">
    <location>
        <begin position="28"/>
        <end position="80"/>
    </location>
</feature>
<accession>A0A8J5JIT7</accession>
<gene>
    <name evidence="2" type="ORF">Hamer_G031372</name>
</gene>
<dbReference type="EMBL" id="JAHLQT010035251">
    <property type="protein sequence ID" value="KAG7158400.1"/>
    <property type="molecule type" value="Genomic_DNA"/>
</dbReference>
<reference evidence="2" key="1">
    <citation type="journal article" date="2021" name="Sci. Adv.">
        <title>The American lobster genome reveals insights on longevity, neural, and immune adaptations.</title>
        <authorList>
            <person name="Polinski J.M."/>
            <person name="Zimin A.V."/>
            <person name="Clark K.F."/>
            <person name="Kohn A.B."/>
            <person name="Sadowski N."/>
            <person name="Timp W."/>
            <person name="Ptitsyn A."/>
            <person name="Khanna P."/>
            <person name="Romanova D.Y."/>
            <person name="Williams P."/>
            <person name="Greenwood S.J."/>
            <person name="Moroz L.L."/>
            <person name="Walt D.R."/>
            <person name="Bodnar A.G."/>
        </authorList>
    </citation>
    <scope>NUCLEOTIDE SEQUENCE</scope>
    <source>
        <strain evidence="2">GMGI-L3</strain>
    </source>
</reference>
<keyword evidence="3" id="KW-1185">Reference proteome</keyword>
<comment type="caution">
    <text evidence="2">The sequence shown here is derived from an EMBL/GenBank/DDBJ whole genome shotgun (WGS) entry which is preliminary data.</text>
</comment>
<organism evidence="2 3">
    <name type="scientific">Homarus americanus</name>
    <name type="common">American lobster</name>
    <dbReference type="NCBI Taxonomy" id="6706"/>
    <lineage>
        <taxon>Eukaryota</taxon>
        <taxon>Metazoa</taxon>
        <taxon>Ecdysozoa</taxon>
        <taxon>Arthropoda</taxon>
        <taxon>Crustacea</taxon>
        <taxon>Multicrustacea</taxon>
        <taxon>Malacostraca</taxon>
        <taxon>Eumalacostraca</taxon>
        <taxon>Eucarida</taxon>
        <taxon>Decapoda</taxon>
        <taxon>Pleocyemata</taxon>
        <taxon>Astacidea</taxon>
        <taxon>Nephropoidea</taxon>
        <taxon>Nephropidae</taxon>
        <taxon>Homarus</taxon>
    </lineage>
</organism>
<name>A0A8J5JIT7_HOMAM</name>
<sequence length="80" mass="8756">MMKEMARYLNYLTWTLLLALCFSLTVAQRGVSGGGGSGIKAWDVQPRRVSYYGGKNASTPGPGVIFRPRPGGWRPPIVWG</sequence>
<proteinExistence type="predicted"/>
<dbReference type="AlphaFoldDB" id="A0A8J5JIT7"/>
<protein>
    <submittedName>
        <fullName evidence="2">Uncharacterized protein</fullName>
    </submittedName>
</protein>
<evidence type="ECO:0000313" key="2">
    <source>
        <dbReference type="EMBL" id="KAG7158400.1"/>
    </source>
</evidence>
<feature type="signal peptide" evidence="1">
    <location>
        <begin position="1"/>
        <end position="27"/>
    </location>
</feature>